<keyword evidence="2" id="KW-1185">Reference proteome</keyword>
<sequence>MINADLDQEVYAAARTLFAQSLLLLVNRLPSPDRRRIVRGDYSTAEIMCRMPRLLSLPPREALMAAHAVRFVCRVPAEEDAGAAMGLSDALTAIGARLEGRGMSESARARADREIIHIYRAIRTWNPDEMDVNRLRRALHWVHTSGLRPISGVHLLAAMLGGDRAAMVFLTDPLTRWNPPGADAA</sequence>
<name>A0A023D6H8_ACIMT</name>
<organism evidence="1 2">
    <name type="scientific">Acidomonas methanolica NBRC 104435</name>
    <dbReference type="NCBI Taxonomy" id="1231351"/>
    <lineage>
        <taxon>Bacteria</taxon>
        <taxon>Pseudomonadati</taxon>
        <taxon>Pseudomonadota</taxon>
        <taxon>Alphaproteobacteria</taxon>
        <taxon>Acetobacterales</taxon>
        <taxon>Acetobacteraceae</taxon>
        <taxon>Acidomonas</taxon>
    </lineage>
</organism>
<dbReference type="AlphaFoldDB" id="A0A023D6H8"/>
<dbReference type="EMBL" id="BAND01000076">
    <property type="protein sequence ID" value="GAJ29753.1"/>
    <property type="molecule type" value="Genomic_DNA"/>
</dbReference>
<dbReference type="Proteomes" id="UP000019760">
    <property type="component" value="Unassembled WGS sequence"/>
</dbReference>
<evidence type="ECO:0000313" key="2">
    <source>
        <dbReference type="Proteomes" id="UP000019760"/>
    </source>
</evidence>
<proteinExistence type="predicted"/>
<dbReference type="RefSeq" id="WP_042060032.1">
    <property type="nucleotide sequence ID" value="NZ_BAND01000076.1"/>
</dbReference>
<comment type="caution">
    <text evidence="1">The sequence shown here is derived from an EMBL/GenBank/DDBJ whole genome shotgun (WGS) entry which is preliminary data.</text>
</comment>
<accession>A0A023D6H8</accession>
<reference evidence="1 2" key="2">
    <citation type="journal article" date="2014" name="FEMS Microbiol. Lett.">
        <title>Draft genomic DNA sequence of the facultatively methylotrophic bacterium Acidomonas methanolica type strain MB58.</title>
        <authorList>
            <person name="Higashiura N."/>
            <person name="Hadano H."/>
            <person name="Hirakawa H."/>
            <person name="Matsutani M."/>
            <person name="Takabe S."/>
            <person name="Matsushita K."/>
            <person name="Azuma Y."/>
        </authorList>
    </citation>
    <scope>NUCLEOTIDE SEQUENCE [LARGE SCALE GENOMIC DNA]</scope>
    <source>
        <strain evidence="1 2">MB58</strain>
    </source>
</reference>
<gene>
    <name evidence="1" type="ORF">Amme_076_046</name>
</gene>
<reference evidence="2" key="1">
    <citation type="journal article" date="2014" name="FEMS Microbiol. Lett.">
        <title>Draft Genomic DNA Sequence of the Facultatively Methylotrophic Bacterium Acidomonas methanolica type strain MB58.</title>
        <authorList>
            <person name="Higashiura N."/>
            <person name="Hadano H."/>
            <person name="Hirakawa H."/>
            <person name="Matsutani M."/>
            <person name="Takabe S."/>
            <person name="Matsushita K."/>
            <person name="Azuma Y."/>
        </authorList>
    </citation>
    <scope>NUCLEOTIDE SEQUENCE [LARGE SCALE GENOMIC DNA]</scope>
    <source>
        <strain evidence="2">MB58</strain>
    </source>
</reference>
<evidence type="ECO:0000313" key="1">
    <source>
        <dbReference type="EMBL" id="GAJ29753.1"/>
    </source>
</evidence>
<protein>
    <submittedName>
        <fullName evidence="1">Uncharacterized protein</fullName>
    </submittedName>
</protein>